<comment type="caution">
    <text evidence="1">The sequence shown here is derived from an EMBL/GenBank/DDBJ whole genome shotgun (WGS) entry which is preliminary data.</text>
</comment>
<dbReference type="Proteomes" id="UP000613011">
    <property type="component" value="Unassembled WGS sequence"/>
</dbReference>
<evidence type="ECO:0000313" key="1">
    <source>
        <dbReference type="EMBL" id="MBL0422472.1"/>
    </source>
</evidence>
<reference evidence="1" key="1">
    <citation type="submission" date="2021-01" db="EMBL/GenBank/DDBJ databases">
        <title>Ramlibacter sp. strain AW1 16S ribosomal RNA gene Genome sequencing and assembly.</title>
        <authorList>
            <person name="Kang M."/>
        </authorList>
    </citation>
    <scope>NUCLEOTIDE SEQUENCE</scope>
    <source>
        <strain evidence="1">AW1</strain>
    </source>
</reference>
<sequence length="68" mass="7617">MPYTTAQLDALKRALATGERRVSFGDKTVEYRSVDELQSAIRTVEAELARQTGAMPKRQIRLTTSKGF</sequence>
<evidence type="ECO:0000313" key="2">
    <source>
        <dbReference type="Proteomes" id="UP000613011"/>
    </source>
</evidence>
<name>A0A936ZKC1_9BURK</name>
<protein>
    <submittedName>
        <fullName evidence="1">Uncharacterized protein</fullName>
    </submittedName>
</protein>
<dbReference type="NCBIfam" id="NF047331">
    <property type="entry name" value="phage_HTJ"/>
    <property type="match status" value="1"/>
</dbReference>
<proteinExistence type="predicted"/>
<dbReference type="EMBL" id="JAEQNA010000008">
    <property type="protein sequence ID" value="MBL0422472.1"/>
    <property type="molecule type" value="Genomic_DNA"/>
</dbReference>
<accession>A0A936ZKC1</accession>
<keyword evidence="2" id="KW-1185">Reference proteome</keyword>
<gene>
    <name evidence="1" type="ORF">JI739_19145</name>
</gene>
<organism evidence="1 2">
    <name type="scientific">Ramlibacter aurantiacus</name>
    <dbReference type="NCBI Taxonomy" id="2801330"/>
    <lineage>
        <taxon>Bacteria</taxon>
        <taxon>Pseudomonadati</taxon>
        <taxon>Pseudomonadota</taxon>
        <taxon>Betaproteobacteria</taxon>
        <taxon>Burkholderiales</taxon>
        <taxon>Comamonadaceae</taxon>
        <taxon>Ramlibacter</taxon>
    </lineage>
</organism>
<dbReference type="AlphaFoldDB" id="A0A936ZKC1"/>
<dbReference type="RefSeq" id="WP_201685549.1">
    <property type="nucleotide sequence ID" value="NZ_JAEQNA010000008.1"/>
</dbReference>